<dbReference type="EMBL" id="CAJNOQ010026725">
    <property type="protein sequence ID" value="CAF1548114.1"/>
    <property type="molecule type" value="Genomic_DNA"/>
</dbReference>
<dbReference type="Proteomes" id="UP000663829">
    <property type="component" value="Unassembled WGS sequence"/>
</dbReference>
<dbReference type="EMBL" id="CAJOBC010092383">
    <property type="protein sequence ID" value="CAF4408884.1"/>
    <property type="molecule type" value="Genomic_DNA"/>
</dbReference>
<evidence type="ECO:0000313" key="2">
    <source>
        <dbReference type="EMBL" id="CAF1548114.1"/>
    </source>
</evidence>
<reference evidence="2" key="1">
    <citation type="submission" date="2021-02" db="EMBL/GenBank/DDBJ databases">
        <authorList>
            <person name="Nowell W R."/>
        </authorList>
    </citation>
    <scope>NUCLEOTIDE SEQUENCE</scope>
</reference>
<proteinExistence type="predicted"/>
<name>A0A815WRU0_9BILA</name>
<comment type="caution">
    <text evidence="2">The sequence shown here is derived from an EMBL/GenBank/DDBJ whole genome shotgun (WGS) entry which is preliminary data.</text>
</comment>
<feature type="non-terminal residue" evidence="2">
    <location>
        <position position="1"/>
    </location>
</feature>
<gene>
    <name evidence="2" type="ORF">GPM918_LOCUS39031</name>
    <name evidence="3" type="ORF">SRO942_LOCUS39883</name>
</gene>
<evidence type="ECO:0000313" key="3">
    <source>
        <dbReference type="EMBL" id="CAF4408884.1"/>
    </source>
</evidence>
<sequence length="139" mass="16770">QKQKLIEIINIKRKLSDARANFKDIDKNLNRTDAIDQQIRLFKAFISNLKDNQNDCAKFLCNEYEKRIKYLNEYKQHLKQNENDDKKTGKHLESNENYVLHEYLIENSKVENIEKLINELKELYNEKEKEELNKINILN</sequence>
<dbReference type="AlphaFoldDB" id="A0A815WRU0"/>
<evidence type="ECO:0000313" key="4">
    <source>
        <dbReference type="Proteomes" id="UP000663829"/>
    </source>
</evidence>
<feature type="coiled-coil region" evidence="1">
    <location>
        <begin position="106"/>
        <end position="133"/>
    </location>
</feature>
<keyword evidence="4" id="KW-1185">Reference proteome</keyword>
<protein>
    <submittedName>
        <fullName evidence="2">Uncharacterized protein</fullName>
    </submittedName>
</protein>
<organism evidence="2 4">
    <name type="scientific">Didymodactylos carnosus</name>
    <dbReference type="NCBI Taxonomy" id="1234261"/>
    <lineage>
        <taxon>Eukaryota</taxon>
        <taxon>Metazoa</taxon>
        <taxon>Spiralia</taxon>
        <taxon>Gnathifera</taxon>
        <taxon>Rotifera</taxon>
        <taxon>Eurotatoria</taxon>
        <taxon>Bdelloidea</taxon>
        <taxon>Philodinida</taxon>
        <taxon>Philodinidae</taxon>
        <taxon>Didymodactylos</taxon>
    </lineage>
</organism>
<keyword evidence="1" id="KW-0175">Coiled coil</keyword>
<evidence type="ECO:0000256" key="1">
    <source>
        <dbReference type="SAM" id="Coils"/>
    </source>
</evidence>
<dbReference type="Proteomes" id="UP000681722">
    <property type="component" value="Unassembled WGS sequence"/>
</dbReference>
<accession>A0A815WRU0</accession>